<dbReference type="AlphaFoldDB" id="A0A1G8IDQ0"/>
<gene>
    <name evidence="2" type="ORF">SAMN05216352_105147</name>
</gene>
<feature type="transmembrane region" description="Helical" evidence="1">
    <location>
        <begin position="7"/>
        <end position="24"/>
    </location>
</feature>
<reference evidence="2 3" key="1">
    <citation type="submission" date="2016-10" db="EMBL/GenBank/DDBJ databases">
        <authorList>
            <person name="de Groot N.N."/>
        </authorList>
    </citation>
    <scope>NUCLEOTIDE SEQUENCE [LARGE SCALE GENOMIC DNA]</scope>
    <source>
        <strain evidence="3">P4B,CCM 7963,CECT 7998,DSM 25260,IBRC-M 10614,KCTC 13821</strain>
    </source>
</reference>
<keyword evidence="3" id="KW-1185">Reference proteome</keyword>
<organism evidence="2 3">
    <name type="scientific">Alteribacillus bidgolensis</name>
    <dbReference type="NCBI Taxonomy" id="930129"/>
    <lineage>
        <taxon>Bacteria</taxon>
        <taxon>Bacillati</taxon>
        <taxon>Bacillota</taxon>
        <taxon>Bacilli</taxon>
        <taxon>Bacillales</taxon>
        <taxon>Bacillaceae</taxon>
        <taxon>Alteribacillus</taxon>
    </lineage>
</organism>
<evidence type="ECO:0000313" key="2">
    <source>
        <dbReference type="EMBL" id="SDI16927.1"/>
    </source>
</evidence>
<dbReference type="RefSeq" id="WP_091584457.1">
    <property type="nucleotide sequence ID" value="NZ_FNDU01000005.1"/>
</dbReference>
<name>A0A1G8IDQ0_9BACI</name>
<accession>A0A1G8IDQ0</accession>
<evidence type="ECO:0000313" key="3">
    <source>
        <dbReference type="Proteomes" id="UP000199017"/>
    </source>
</evidence>
<keyword evidence="1" id="KW-1133">Transmembrane helix</keyword>
<keyword evidence="1" id="KW-0472">Membrane</keyword>
<dbReference type="EMBL" id="FNDU01000005">
    <property type="protein sequence ID" value="SDI16927.1"/>
    <property type="molecule type" value="Genomic_DNA"/>
</dbReference>
<evidence type="ECO:0000256" key="1">
    <source>
        <dbReference type="SAM" id="Phobius"/>
    </source>
</evidence>
<protein>
    <submittedName>
        <fullName evidence="2">Uncharacterized protein</fullName>
    </submittedName>
</protein>
<feature type="transmembrane region" description="Helical" evidence="1">
    <location>
        <begin position="30"/>
        <end position="55"/>
    </location>
</feature>
<keyword evidence="1" id="KW-0812">Transmembrane</keyword>
<sequence length="62" mass="7026">MNPLKALSVIVVLASVMILGPLLTGSNITIFYLPLNIFILWILYLIVIPIIWYLVKKVKIES</sequence>
<dbReference type="Proteomes" id="UP000199017">
    <property type="component" value="Unassembled WGS sequence"/>
</dbReference>
<proteinExistence type="predicted"/>